<keyword evidence="2" id="KW-1185">Reference proteome</keyword>
<sequence>MYTNFGLSIDGEWYHGSGRACRRRLLSRHGPEGGSGGIAGYLDVKLARMVF</sequence>
<comment type="caution">
    <text evidence="1">The sequence shown here is derived from an EMBL/GenBank/DDBJ whole genome shotgun (WGS) entry which is preliminary data.</text>
</comment>
<accession>A0A0M0EJ13</accession>
<reference evidence="1" key="1">
    <citation type="submission" date="2015-08" db="EMBL/GenBank/DDBJ databases">
        <title>Draft genome sequence of Komagataeibacter europaeus CECT 8546 a cellulose producer strain from vinegar produced by the traditional method.</title>
        <authorList>
            <person name="Poehlein A."/>
            <person name="Valera M.J."/>
            <person name="Haack F.S."/>
            <person name="Mas A."/>
            <person name="Daniel R."/>
            <person name="Streit W.R."/>
            <person name="Mateo E."/>
        </authorList>
    </citation>
    <scope>NUCLEOTIDE SEQUENCE [LARGE SCALE GENOMIC DNA]</scope>
    <source>
        <strain evidence="1">CECT 8546</strain>
    </source>
</reference>
<proteinExistence type="predicted"/>
<dbReference type="KEGG" id="keu:S101446_00525"/>
<protein>
    <submittedName>
        <fullName evidence="1">Uncharacterized protein</fullName>
    </submittedName>
</protein>
<dbReference type="PATRIC" id="fig|33995.3.peg.1199"/>
<dbReference type="RefSeq" id="WP_019085443.1">
    <property type="nucleotide sequence ID" value="NZ_LHUQ01000004.1"/>
</dbReference>
<evidence type="ECO:0000313" key="1">
    <source>
        <dbReference type="EMBL" id="KON65248.1"/>
    </source>
</evidence>
<organism evidence="1 2">
    <name type="scientific">Komagataeibacter europaeus</name>
    <name type="common">Gluconacetobacter europaeus</name>
    <dbReference type="NCBI Taxonomy" id="33995"/>
    <lineage>
        <taxon>Bacteria</taxon>
        <taxon>Pseudomonadati</taxon>
        <taxon>Pseudomonadota</taxon>
        <taxon>Alphaproteobacteria</taxon>
        <taxon>Acetobacterales</taxon>
        <taxon>Acetobacteraceae</taxon>
        <taxon>Komagataeibacter</taxon>
    </lineage>
</organism>
<dbReference type="Proteomes" id="UP000037566">
    <property type="component" value="Unassembled WGS sequence"/>
</dbReference>
<dbReference type="EMBL" id="LHUQ01000004">
    <property type="protein sequence ID" value="KON65248.1"/>
    <property type="molecule type" value="Genomic_DNA"/>
</dbReference>
<gene>
    <name evidence="1" type="ORF">KOEU_10880</name>
</gene>
<dbReference type="AlphaFoldDB" id="A0A0M0EJ13"/>
<evidence type="ECO:0000313" key="2">
    <source>
        <dbReference type="Proteomes" id="UP000037566"/>
    </source>
</evidence>
<name>A0A0M0EJ13_KOMEU</name>